<name>A0A7J9MZN9_GOSSC</name>
<evidence type="ECO:0000259" key="2">
    <source>
        <dbReference type="Pfam" id="PF04561"/>
    </source>
</evidence>
<evidence type="ECO:0000256" key="1">
    <source>
        <dbReference type="ARBA" id="ARBA00048552"/>
    </source>
</evidence>
<organism evidence="3 4">
    <name type="scientific">Gossypium schwendimanii</name>
    <name type="common">Cotton</name>
    <dbReference type="NCBI Taxonomy" id="34291"/>
    <lineage>
        <taxon>Eukaryota</taxon>
        <taxon>Viridiplantae</taxon>
        <taxon>Streptophyta</taxon>
        <taxon>Embryophyta</taxon>
        <taxon>Tracheophyta</taxon>
        <taxon>Spermatophyta</taxon>
        <taxon>Magnoliopsida</taxon>
        <taxon>eudicotyledons</taxon>
        <taxon>Gunneridae</taxon>
        <taxon>Pentapetalae</taxon>
        <taxon>rosids</taxon>
        <taxon>malvids</taxon>
        <taxon>Malvales</taxon>
        <taxon>Malvaceae</taxon>
        <taxon>Malvoideae</taxon>
        <taxon>Gossypium</taxon>
    </lineage>
</organism>
<evidence type="ECO:0000313" key="4">
    <source>
        <dbReference type="Proteomes" id="UP000593576"/>
    </source>
</evidence>
<dbReference type="GO" id="GO:0003899">
    <property type="term" value="F:DNA-directed RNA polymerase activity"/>
    <property type="evidence" value="ECO:0007669"/>
    <property type="project" value="UniProtKB-EC"/>
</dbReference>
<dbReference type="AlphaFoldDB" id="A0A7J9MZN9"/>
<dbReference type="Pfam" id="PF04561">
    <property type="entry name" value="RNA_pol_Rpb2_2"/>
    <property type="match status" value="1"/>
</dbReference>
<dbReference type="EMBL" id="JABFAF010265030">
    <property type="protein sequence ID" value="MBA0876492.1"/>
    <property type="molecule type" value="Genomic_DNA"/>
</dbReference>
<dbReference type="OrthoDB" id="1927092at2759"/>
<accession>A0A7J9MZN9</accession>
<dbReference type="GO" id="GO:0006351">
    <property type="term" value="P:DNA-templated transcription"/>
    <property type="evidence" value="ECO:0007669"/>
    <property type="project" value="InterPro"/>
</dbReference>
<reference evidence="3 4" key="1">
    <citation type="journal article" date="2019" name="Genome Biol. Evol.">
        <title>Insights into the evolution of the New World diploid cottons (Gossypium, subgenus Houzingenia) based on genome sequencing.</title>
        <authorList>
            <person name="Grover C.E."/>
            <person name="Arick M.A. 2nd"/>
            <person name="Thrash A."/>
            <person name="Conover J.L."/>
            <person name="Sanders W.S."/>
            <person name="Peterson D.G."/>
            <person name="Frelichowski J.E."/>
            <person name="Scheffler J.A."/>
            <person name="Scheffler B.E."/>
            <person name="Wendel J.F."/>
        </authorList>
    </citation>
    <scope>NUCLEOTIDE SEQUENCE [LARGE SCALE GENOMIC DNA]</scope>
    <source>
        <strain evidence="3">1</strain>
        <tissue evidence="3">Leaf</tissue>
    </source>
</reference>
<evidence type="ECO:0000313" key="3">
    <source>
        <dbReference type="EMBL" id="MBA0876492.1"/>
    </source>
</evidence>
<dbReference type="InterPro" id="IPR007642">
    <property type="entry name" value="RNA_pol_Rpb2_2"/>
</dbReference>
<feature type="domain" description="RNA polymerase Rpb2" evidence="2">
    <location>
        <begin position="3"/>
        <end position="48"/>
    </location>
</feature>
<dbReference type="GO" id="GO:0003677">
    <property type="term" value="F:DNA binding"/>
    <property type="evidence" value="ECO:0007669"/>
    <property type="project" value="InterPro"/>
</dbReference>
<comment type="caution">
    <text evidence="3">The sequence shown here is derived from an EMBL/GenBank/DDBJ whole genome shotgun (WGS) entry which is preliminary data.</text>
</comment>
<dbReference type="Gene3D" id="3.90.1100.10">
    <property type="match status" value="1"/>
</dbReference>
<sequence length="121" mass="13740">MHQRLNLNIPQKNTFLLPRDILAIADRLIGMKFGMGTLDNMNHLKNKCIHSVADLLQDQFGLALNLITSTPLTATYESFFGLHLLSQVLDRTNPLTQIVHRRKLSYLGLRGLTGQTINFRI</sequence>
<proteinExistence type="predicted"/>
<dbReference type="Proteomes" id="UP000593576">
    <property type="component" value="Unassembled WGS sequence"/>
</dbReference>
<keyword evidence="4" id="KW-1185">Reference proteome</keyword>
<comment type="catalytic activity">
    <reaction evidence="1">
        <text>RNA(n) + a ribonucleoside 5'-triphosphate = RNA(n+1) + diphosphate</text>
        <dbReference type="Rhea" id="RHEA:21248"/>
        <dbReference type="Rhea" id="RHEA-COMP:14527"/>
        <dbReference type="Rhea" id="RHEA-COMP:17342"/>
        <dbReference type="ChEBI" id="CHEBI:33019"/>
        <dbReference type="ChEBI" id="CHEBI:61557"/>
        <dbReference type="ChEBI" id="CHEBI:140395"/>
        <dbReference type="EC" id="2.7.7.6"/>
    </reaction>
</comment>
<protein>
    <recommendedName>
        <fullName evidence="2">RNA polymerase Rpb2 domain-containing protein</fullName>
    </recommendedName>
</protein>
<gene>
    <name evidence="3" type="ORF">Goshw_020714</name>
</gene>
<dbReference type="SUPFAM" id="SSF64484">
    <property type="entry name" value="beta and beta-prime subunits of DNA dependent RNA-polymerase"/>
    <property type="match status" value="1"/>
</dbReference>